<evidence type="ECO:0000313" key="1">
    <source>
        <dbReference type="EMBL" id="GMR47127.1"/>
    </source>
</evidence>
<comment type="caution">
    <text evidence="1">The sequence shown here is derived from an EMBL/GenBank/DDBJ whole genome shotgun (WGS) entry which is preliminary data.</text>
</comment>
<accession>A0AAN5I073</accession>
<sequence>MRNMQGIPAPTTTDFLIPSAFPSARASSDLSTSWCWALNAWTVLMEERTSSAIPPATAYF</sequence>
<name>A0AAN5I073_9BILA</name>
<organism evidence="1 2">
    <name type="scientific">Pristionchus mayeri</name>
    <dbReference type="NCBI Taxonomy" id="1317129"/>
    <lineage>
        <taxon>Eukaryota</taxon>
        <taxon>Metazoa</taxon>
        <taxon>Ecdysozoa</taxon>
        <taxon>Nematoda</taxon>
        <taxon>Chromadorea</taxon>
        <taxon>Rhabditida</taxon>
        <taxon>Rhabditina</taxon>
        <taxon>Diplogasteromorpha</taxon>
        <taxon>Diplogasteroidea</taxon>
        <taxon>Neodiplogasteridae</taxon>
        <taxon>Pristionchus</taxon>
    </lineage>
</organism>
<evidence type="ECO:0000313" key="2">
    <source>
        <dbReference type="Proteomes" id="UP001328107"/>
    </source>
</evidence>
<feature type="non-terminal residue" evidence="1">
    <location>
        <position position="60"/>
    </location>
</feature>
<gene>
    <name evidence="1" type="ORF">PMAYCL1PPCAC_17322</name>
</gene>
<dbReference type="EMBL" id="BTRK01000004">
    <property type="protein sequence ID" value="GMR47127.1"/>
    <property type="molecule type" value="Genomic_DNA"/>
</dbReference>
<protein>
    <submittedName>
        <fullName evidence="1">Uncharacterized protein</fullName>
    </submittedName>
</protein>
<dbReference type="Proteomes" id="UP001328107">
    <property type="component" value="Unassembled WGS sequence"/>
</dbReference>
<keyword evidence="2" id="KW-1185">Reference proteome</keyword>
<dbReference type="AlphaFoldDB" id="A0AAN5I073"/>
<reference evidence="2" key="1">
    <citation type="submission" date="2022-10" db="EMBL/GenBank/DDBJ databases">
        <title>Genome assembly of Pristionchus species.</title>
        <authorList>
            <person name="Yoshida K."/>
            <person name="Sommer R.J."/>
        </authorList>
    </citation>
    <scope>NUCLEOTIDE SEQUENCE [LARGE SCALE GENOMIC DNA]</scope>
    <source>
        <strain evidence="2">RS5460</strain>
    </source>
</reference>
<proteinExistence type="predicted"/>